<dbReference type="Pfam" id="PF16344">
    <property type="entry name" value="FecR_C"/>
    <property type="match status" value="1"/>
</dbReference>
<dbReference type="Proteomes" id="UP000746690">
    <property type="component" value="Unassembled WGS sequence"/>
</dbReference>
<dbReference type="PANTHER" id="PTHR30273">
    <property type="entry name" value="PERIPLASMIC SIGNAL SENSOR AND SIGMA FACTOR ACTIVATOR FECR-RELATED"/>
    <property type="match status" value="1"/>
</dbReference>
<protein>
    <submittedName>
        <fullName evidence="3">FecR family protein</fullName>
    </submittedName>
</protein>
<evidence type="ECO:0000313" key="4">
    <source>
        <dbReference type="Proteomes" id="UP000746690"/>
    </source>
</evidence>
<reference evidence="3 4" key="1">
    <citation type="submission" date="2020-04" db="EMBL/GenBank/DDBJ databases">
        <title>A Flavivirga sp. nov.</title>
        <authorList>
            <person name="Sun X."/>
        </authorList>
    </citation>
    <scope>NUCLEOTIDE SEQUENCE [LARGE SCALE GENOMIC DNA]</scope>
    <source>
        <strain evidence="3 4">Y03</strain>
    </source>
</reference>
<dbReference type="Gene3D" id="3.55.50.30">
    <property type="match status" value="1"/>
</dbReference>
<accession>A0ABX1RXG8</accession>
<dbReference type="InterPro" id="IPR006860">
    <property type="entry name" value="FecR"/>
</dbReference>
<dbReference type="Pfam" id="PF04773">
    <property type="entry name" value="FecR"/>
    <property type="match status" value="1"/>
</dbReference>
<comment type="caution">
    <text evidence="3">The sequence shown here is derived from an EMBL/GenBank/DDBJ whole genome shotgun (WGS) entry which is preliminary data.</text>
</comment>
<feature type="domain" description="FecR protein" evidence="1">
    <location>
        <begin position="182"/>
        <end position="274"/>
    </location>
</feature>
<evidence type="ECO:0000259" key="1">
    <source>
        <dbReference type="Pfam" id="PF04773"/>
    </source>
</evidence>
<evidence type="ECO:0000259" key="2">
    <source>
        <dbReference type="Pfam" id="PF16344"/>
    </source>
</evidence>
<dbReference type="PANTHER" id="PTHR30273:SF2">
    <property type="entry name" value="PROTEIN FECR"/>
    <property type="match status" value="1"/>
</dbReference>
<sequence length="392" mass="45321">MKPKDIEKIIVKYLTNEADSNDLDDLSDWISDSKNEKYFESYVKTHYQLRVAMNEPDIETIKKNLSKKIKKDKNPFHKYKNKSVLKYAALVAVLLSVGYWYKWSNTINTNENEIPTSNILISKEASITIKLDDGTLKVINPKEVKQIKDKNGNLIGNQSQTELSYLETSNPEKLVYNTLNIPYGKKFNLILSDGTNVYLNSGTSIRYPVKFLKGLNREVFIRGEAYFDVTKDKEHPFIVHADDINVRVLGTKFNISHYAENNNSNTVLVEGSVELYNKGEDNEKTNNSTMLKPGYKAEWDKSSNDISIENVDTRIYTAWIDGKLIFRNTTFKQIRQTLERQYNVVIKNSNKELEVQLFDATFDVENINEIIETFSRSYAIQYEIVNNEVLIH</sequence>
<dbReference type="Gene3D" id="2.60.120.1440">
    <property type="match status" value="1"/>
</dbReference>
<gene>
    <name evidence="3" type="ORF">HHX25_05240</name>
</gene>
<dbReference type="InterPro" id="IPR032508">
    <property type="entry name" value="FecR_C"/>
</dbReference>
<proteinExistence type="predicted"/>
<dbReference type="InterPro" id="IPR012373">
    <property type="entry name" value="Ferrdict_sens_TM"/>
</dbReference>
<keyword evidence="4" id="KW-1185">Reference proteome</keyword>
<organism evidence="3 4">
    <name type="scientific">Flavivirga algicola</name>
    <dbReference type="NCBI Taxonomy" id="2729136"/>
    <lineage>
        <taxon>Bacteria</taxon>
        <taxon>Pseudomonadati</taxon>
        <taxon>Bacteroidota</taxon>
        <taxon>Flavobacteriia</taxon>
        <taxon>Flavobacteriales</taxon>
        <taxon>Flavobacteriaceae</taxon>
        <taxon>Flavivirga</taxon>
    </lineage>
</organism>
<name>A0ABX1RXG8_9FLAO</name>
<feature type="domain" description="Protein FecR C-terminal" evidence="2">
    <location>
        <begin position="323"/>
        <end position="391"/>
    </location>
</feature>
<dbReference type="RefSeq" id="WP_169670871.1">
    <property type="nucleotide sequence ID" value="NZ_JABBHF010000002.1"/>
</dbReference>
<dbReference type="EMBL" id="JABBHF010000002">
    <property type="protein sequence ID" value="NMH86899.1"/>
    <property type="molecule type" value="Genomic_DNA"/>
</dbReference>
<evidence type="ECO:0000313" key="3">
    <source>
        <dbReference type="EMBL" id="NMH86899.1"/>
    </source>
</evidence>